<dbReference type="RefSeq" id="WP_100353447.1">
    <property type="nucleotide sequence ID" value="NZ_PCGR01000002.1"/>
</dbReference>
<dbReference type="EMBL" id="PCGR01000002">
    <property type="protein sequence ID" value="PJK16901.1"/>
    <property type="molecule type" value="Genomic_DNA"/>
</dbReference>
<gene>
    <name evidence="1" type="ORF">CQS04_07040</name>
</gene>
<keyword evidence="2" id="KW-1185">Reference proteome</keyword>
<dbReference type="Proteomes" id="UP000228680">
    <property type="component" value="Unassembled WGS sequence"/>
</dbReference>
<evidence type="ECO:0000313" key="2">
    <source>
        <dbReference type="Proteomes" id="UP000228680"/>
    </source>
</evidence>
<evidence type="ECO:0000313" key="1">
    <source>
        <dbReference type="EMBL" id="PJK16901.1"/>
    </source>
</evidence>
<organism evidence="1 2">
    <name type="scientific">Chryseomicrobium excrementi</name>
    <dbReference type="NCBI Taxonomy" id="2041346"/>
    <lineage>
        <taxon>Bacteria</taxon>
        <taxon>Bacillati</taxon>
        <taxon>Bacillota</taxon>
        <taxon>Bacilli</taxon>
        <taxon>Bacillales</taxon>
        <taxon>Caryophanaceae</taxon>
        <taxon>Chryseomicrobium</taxon>
    </lineage>
</organism>
<proteinExistence type="predicted"/>
<comment type="caution">
    <text evidence="1">The sequence shown here is derived from an EMBL/GenBank/DDBJ whole genome shotgun (WGS) entry which is preliminary data.</text>
</comment>
<protein>
    <submittedName>
        <fullName evidence="1">Uncharacterized protein</fullName>
    </submittedName>
</protein>
<dbReference type="AlphaFoldDB" id="A0A2M9F0B2"/>
<reference evidence="1 2" key="1">
    <citation type="submission" date="2017-10" db="EMBL/GenBank/DDBJ databases">
        <title>Draft genome of Chryseomicrobium casticus sp. nov.</title>
        <authorList>
            <person name="Chakraborty R."/>
            <person name="Saha T."/>
        </authorList>
    </citation>
    <scope>NUCLEOTIDE SEQUENCE [LARGE SCALE GENOMIC DNA]</scope>
    <source>
        <strain evidence="1 2">ET03</strain>
    </source>
</reference>
<accession>A0A2M9F0B2</accession>
<sequence>MIFRGKSILLSLIIKVELFRIGEGEGKDTRSVVSEWFEEPAAEAKALGKVEPAWSETSQELDGPDEAFFASLGVADFRVGF</sequence>
<name>A0A2M9F0B2_9BACL</name>